<accession>X0VN53</accession>
<sequence>MGIKKPISRRVRSLVKPVDVSGVCGGSSNG</sequence>
<feature type="non-terminal residue" evidence="1">
    <location>
        <position position="30"/>
    </location>
</feature>
<comment type="caution">
    <text evidence="1">The sequence shown here is derived from an EMBL/GenBank/DDBJ whole genome shotgun (WGS) entry which is preliminary data.</text>
</comment>
<name>X0VN53_9ZZZZ</name>
<evidence type="ECO:0000313" key="1">
    <source>
        <dbReference type="EMBL" id="GAG19824.1"/>
    </source>
</evidence>
<gene>
    <name evidence="1" type="ORF">S01H1_60334</name>
</gene>
<organism evidence="1">
    <name type="scientific">marine sediment metagenome</name>
    <dbReference type="NCBI Taxonomy" id="412755"/>
    <lineage>
        <taxon>unclassified sequences</taxon>
        <taxon>metagenomes</taxon>
        <taxon>ecological metagenomes</taxon>
    </lineage>
</organism>
<proteinExistence type="predicted"/>
<dbReference type="AlphaFoldDB" id="X0VN53"/>
<protein>
    <submittedName>
        <fullName evidence="1">Uncharacterized protein</fullName>
    </submittedName>
</protein>
<reference evidence="1" key="1">
    <citation type="journal article" date="2014" name="Front. Microbiol.">
        <title>High frequency of phylogenetically diverse reductive dehalogenase-homologous genes in deep subseafloor sedimentary metagenomes.</title>
        <authorList>
            <person name="Kawai M."/>
            <person name="Futagami T."/>
            <person name="Toyoda A."/>
            <person name="Takaki Y."/>
            <person name="Nishi S."/>
            <person name="Hori S."/>
            <person name="Arai W."/>
            <person name="Tsubouchi T."/>
            <person name="Morono Y."/>
            <person name="Uchiyama I."/>
            <person name="Ito T."/>
            <person name="Fujiyama A."/>
            <person name="Inagaki F."/>
            <person name="Takami H."/>
        </authorList>
    </citation>
    <scope>NUCLEOTIDE SEQUENCE</scope>
    <source>
        <strain evidence="1">Expedition CK06-06</strain>
    </source>
</reference>
<dbReference type="EMBL" id="BARS01039517">
    <property type="protein sequence ID" value="GAG19824.1"/>
    <property type="molecule type" value="Genomic_DNA"/>
</dbReference>